<evidence type="ECO:0000313" key="3">
    <source>
        <dbReference type="Proteomes" id="UP000612055"/>
    </source>
</evidence>
<feature type="compositionally biased region" description="Low complexity" evidence="1">
    <location>
        <begin position="1310"/>
        <end position="1334"/>
    </location>
</feature>
<feature type="region of interest" description="Disordered" evidence="1">
    <location>
        <begin position="1176"/>
        <end position="1339"/>
    </location>
</feature>
<name>A0A836BU99_9CHLO</name>
<sequence>MASQQHGQGGAAFFTPYSNKAFDTPGVTDSAAFFTPIGTCTRSVSQAAKPSANRSQQVAAVFALAASDGSEPSLPNSAEDFQEAEAHEASISLDVGGCGPSGASSERSAGALEAVEKAEGTAGQPTEDVEMEDVDVAPTPPPPAKQAVSGDDDGAVARPQSPPPQPSPEVEPPAVSSPPPAQLAEEEYAAEPDMMAISPLPGPVPGAAEAVAMGRSFITQDVHPSPAAPSLSRAASVGAGLAVEAVSVAETGADSAQPTESAGTAATLKLHGTAPARAPAPEELLEGSGETCGDAGSPAPDLFDPSLLVAAEASAEDAMSPANSRTATLGNASQAAAPDAPTPVSGVVASVVSKQRAAAPESARGASATQGRRASAIGSGLKPRPTPPQHSAAAATPSPAPRVSIQRRISGAGLAHPSLSPAPFKTLVADGAVTAGGMGSVRRQSAVTGGGGGGGGTGTPFLLRRMRHVAADSPPVTPFAAMKPPAPDTGAGLESARRLSAACVAASPGPAGPGAARASRARGSGMGASSPPAAAPVAAVARRGSHPQAVAPQAGPTGAAAGNKAFGASPVAAARKAGVAAKPGAPAAAKQPPAAATKPDPAAAKQGPPAEPRLGPAAAAQGPGAAAKLAAAKPAPVAATRPAAPAAGTAAGARRGSVATGRQALGPVNASVPHITSPPASAAPAAAAVVKPAAKPAPHGVAAPPAPKHGVAARGVGKDAATRGLGPAAGAIQAAADARMILARKPAGAAGAGAVATVRYGRTQAAAPAPAVVEAAAAAAAHASPMKLPPSKRQGPRTSSPSKRPRQDPKPAGAAAAAPAVATAPRAAPAQPTYRQPPAAPSPQAAAVAPAAAAPSPVAVLGLSPPTLVVPGPLSARSTGPPTGGRGIASLSPRSPILAKPSPASARHSASARKSPGPRLSAPGSVPGAEAVEAQAAEAATATAPVAKLNLDRIMRSPAASITPNRRASIAAFAGDLAPLVQQPVSARGTPFGMGSARRQSAGVSPMPVGASPARASSATRPPRVAGAIILQGGRVGAGVGGLAVVQEQRRLTAPAAAEAVDATAEAAGAQEAAAQQPPAEPSERKLSSAAEHRASGVGAGKAAALRQPLSGRAATARAAPVAPAAKAAVMTRLSARPAAVHQPTRAHAPEVPAAKPVTAAAARAAAAAKAQAAAHAPAPAAANNRAVSRPAGTRHGSGPEPTARAPTRQEQEQEKAARRKQYSAQLHRPANHLSSPPAAGPKPAAAAAAAKPAAAAAPVPERQAVPPVLARAATKPKVAAPKQSVRSPSPAGKGPKARVSAPEQVETRGPLPELASPAAEPEPEQGQAAAAAEEPPHMQPQDLSYLLADASPYASLAVAPGAFAGFAASPMPFQLEGAASAEKDSPMAFGFGPAPGVAGGETPGLKPAGFAAGGFGAAGGMGLGIPMFSPMIGEVRPSTSQFPTPVLFKGVAEPAAEAAPGSVASASSGGVPVLTPGPVFQFAAVPNAGPKPNAAAPPAAKAPAGGTPVLFPHAKTRFSWDPTGPGATPPPPGLFAATPGLEVSGISGLFGGAAAAPHAGTTPGSVGNEGGEAVHGHSPDEQHSGGEAPGFDNGHGFMLPVKCSSPDAPVFSSFFGLDPMGSTAGGAAADGGMGMGRAGRKIEDSFDALRLSSMSAWPKMQPLEDRERAKAGL</sequence>
<dbReference type="Proteomes" id="UP000612055">
    <property type="component" value="Unassembled WGS sequence"/>
</dbReference>
<feature type="compositionally biased region" description="Low complexity" evidence="1">
    <location>
        <begin position="929"/>
        <end position="945"/>
    </location>
</feature>
<feature type="region of interest" description="Disordered" evidence="1">
    <location>
        <begin position="1137"/>
        <end position="1156"/>
    </location>
</feature>
<evidence type="ECO:0000313" key="2">
    <source>
        <dbReference type="EMBL" id="KAG2489326.1"/>
    </source>
</evidence>
<feature type="compositionally biased region" description="Low complexity" evidence="1">
    <location>
        <begin position="506"/>
        <end position="605"/>
    </location>
</feature>
<feature type="compositionally biased region" description="Low complexity" evidence="1">
    <location>
        <begin position="1063"/>
        <end position="1078"/>
    </location>
</feature>
<comment type="caution">
    <text evidence="2">The sequence shown here is derived from an EMBL/GenBank/DDBJ whole genome shotgun (WGS) entry which is preliminary data.</text>
</comment>
<feature type="compositionally biased region" description="Basic and acidic residues" evidence="1">
    <location>
        <begin position="1082"/>
        <end position="1095"/>
    </location>
</feature>
<feature type="compositionally biased region" description="Low complexity" evidence="1">
    <location>
        <begin position="810"/>
        <end position="859"/>
    </location>
</feature>
<feature type="compositionally biased region" description="Low complexity" evidence="1">
    <location>
        <begin position="1242"/>
        <end position="1259"/>
    </location>
</feature>
<feature type="compositionally biased region" description="Low complexity" evidence="1">
    <location>
        <begin position="356"/>
        <end position="368"/>
    </location>
</feature>
<feature type="compositionally biased region" description="Pro residues" evidence="1">
    <location>
        <begin position="160"/>
        <end position="181"/>
    </location>
</feature>
<accession>A0A836BU99</accession>
<gene>
    <name evidence="2" type="ORF">HYH03_012158</name>
</gene>
<feature type="compositionally biased region" description="Basic and acidic residues" evidence="1">
    <location>
        <begin position="1573"/>
        <end position="1585"/>
    </location>
</feature>
<feature type="region of interest" description="Disordered" evidence="1">
    <location>
        <begin position="992"/>
        <end position="1020"/>
    </location>
</feature>
<feature type="region of interest" description="Disordered" evidence="1">
    <location>
        <begin position="506"/>
        <end position="625"/>
    </location>
</feature>
<feature type="compositionally biased region" description="Low complexity" evidence="1">
    <location>
        <begin position="1555"/>
        <end position="1565"/>
    </location>
</feature>
<feature type="compositionally biased region" description="Low complexity" evidence="1">
    <location>
        <begin position="696"/>
        <end position="713"/>
    </location>
</feature>
<feature type="region of interest" description="Disordered" evidence="1">
    <location>
        <begin position="782"/>
        <end position="945"/>
    </location>
</feature>
<feature type="compositionally biased region" description="Basic and acidic residues" evidence="1">
    <location>
        <begin position="1208"/>
        <end position="1217"/>
    </location>
</feature>
<feature type="region of interest" description="Disordered" evidence="1">
    <location>
        <begin position="313"/>
        <end position="420"/>
    </location>
</feature>
<feature type="region of interest" description="Disordered" evidence="1">
    <location>
        <begin position="1555"/>
        <end position="1594"/>
    </location>
</feature>
<proteinExistence type="predicted"/>
<evidence type="ECO:0000256" key="1">
    <source>
        <dbReference type="SAM" id="MobiDB-lite"/>
    </source>
</evidence>
<reference evidence="2" key="1">
    <citation type="journal article" date="2020" name="bioRxiv">
        <title>Comparative genomics of Chlamydomonas.</title>
        <authorList>
            <person name="Craig R.J."/>
            <person name="Hasan A.R."/>
            <person name="Ness R.W."/>
            <person name="Keightley P.D."/>
        </authorList>
    </citation>
    <scope>NUCLEOTIDE SEQUENCE</scope>
    <source>
        <strain evidence="2">CCAP 11/70</strain>
    </source>
</reference>
<feature type="compositionally biased region" description="Low complexity" evidence="1">
    <location>
        <begin position="1011"/>
        <end position="1020"/>
    </location>
</feature>
<protein>
    <submittedName>
        <fullName evidence="2">Uncharacterized protein</fullName>
    </submittedName>
</protein>
<feature type="compositionally biased region" description="Low complexity" evidence="1">
    <location>
        <begin position="899"/>
        <end position="915"/>
    </location>
</feature>
<feature type="compositionally biased region" description="Low complexity" evidence="1">
    <location>
        <begin position="612"/>
        <end position="625"/>
    </location>
</feature>
<feature type="region of interest" description="Disordered" evidence="1">
    <location>
        <begin position="67"/>
        <end position="201"/>
    </location>
</feature>
<organism evidence="2 3">
    <name type="scientific">Edaphochlamys debaryana</name>
    <dbReference type="NCBI Taxonomy" id="47281"/>
    <lineage>
        <taxon>Eukaryota</taxon>
        <taxon>Viridiplantae</taxon>
        <taxon>Chlorophyta</taxon>
        <taxon>core chlorophytes</taxon>
        <taxon>Chlorophyceae</taxon>
        <taxon>CS clade</taxon>
        <taxon>Chlamydomonadales</taxon>
        <taxon>Chlamydomonadales incertae sedis</taxon>
        <taxon>Edaphochlamys</taxon>
    </lineage>
</organism>
<feature type="compositionally biased region" description="Polar residues" evidence="1">
    <location>
        <begin position="321"/>
        <end position="334"/>
    </location>
</feature>
<feature type="compositionally biased region" description="Low complexity" evidence="1">
    <location>
        <begin position="1176"/>
        <end position="1192"/>
    </location>
</feature>
<feature type="region of interest" description="Disordered" evidence="1">
    <location>
        <begin position="1063"/>
        <end position="1104"/>
    </location>
</feature>
<feature type="region of interest" description="Disordered" evidence="1">
    <location>
        <begin position="696"/>
        <end position="717"/>
    </location>
</feature>
<dbReference type="EMBL" id="JAEHOE010000074">
    <property type="protein sequence ID" value="KAG2489326.1"/>
    <property type="molecule type" value="Genomic_DNA"/>
</dbReference>
<keyword evidence="3" id="KW-1185">Reference proteome</keyword>